<dbReference type="Pfam" id="PF19028">
    <property type="entry name" value="TSP1_spondin"/>
    <property type="match status" value="1"/>
</dbReference>
<feature type="compositionally biased region" description="Acidic residues" evidence="12">
    <location>
        <begin position="580"/>
        <end position="614"/>
    </location>
</feature>
<evidence type="ECO:0000256" key="1">
    <source>
        <dbReference type="ARBA" id="ARBA00004498"/>
    </source>
</evidence>
<feature type="domain" description="Reelin" evidence="13">
    <location>
        <begin position="1"/>
        <end position="177"/>
    </location>
</feature>
<evidence type="ECO:0000256" key="6">
    <source>
        <dbReference type="ARBA" id="ARBA00022729"/>
    </source>
</evidence>
<comment type="subcellular location">
    <subcellularLocation>
        <location evidence="1">Secreted</location>
        <location evidence="1">Extracellular space</location>
        <location evidence="1">Extracellular matrix</location>
    </subcellularLocation>
</comment>
<name>A0A1B6G9H8_9HEMI</name>
<dbReference type="FunFam" id="2.60.40.2130:FF:000002">
    <property type="entry name" value="Putative Spondin-1"/>
    <property type="match status" value="1"/>
</dbReference>
<dbReference type="Pfam" id="PF06468">
    <property type="entry name" value="Spond_N"/>
    <property type="match status" value="1"/>
</dbReference>
<keyword evidence="6" id="KW-0732">Signal</keyword>
<feature type="non-terminal residue" evidence="15">
    <location>
        <position position="1"/>
    </location>
</feature>
<reference evidence="15" key="1">
    <citation type="submission" date="2015-11" db="EMBL/GenBank/DDBJ databases">
        <title>De novo transcriptome assembly of four potential Pierce s Disease insect vectors from Arizona vineyards.</title>
        <authorList>
            <person name="Tassone E.E."/>
        </authorList>
    </citation>
    <scope>NUCLEOTIDE SEQUENCE</scope>
</reference>
<evidence type="ECO:0000256" key="5">
    <source>
        <dbReference type="ARBA" id="ARBA00022723"/>
    </source>
</evidence>
<dbReference type="InterPro" id="IPR000884">
    <property type="entry name" value="TSP1_rpt"/>
</dbReference>
<organism evidence="15">
    <name type="scientific">Cuerna arida</name>
    <dbReference type="NCBI Taxonomy" id="1464854"/>
    <lineage>
        <taxon>Eukaryota</taxon>
        <taxon>Metazoa</taxon>
        <taxon>Ecdysozoa</taxon>
        <taxon>Arthropoda</taxon>
        <taxon>Hexapoda</taxon>
        <taxon>Insecta</taxon>
        <taxon>Pterygota</taxon>
        <taxon>Neoptera</taxon>
        <taxon>Paraneoptera</taxon>
        <taxon>Hemiptera</taxon>
        <taxon>Auchenorrhyncha</taxon>
        <taxon>Membracoidea</taxon>
        <taxon>Cicadellidae</taxon>
        <taxon>Cicadellinae</taxon>
        <taxon>Proconiini</taxon>
        <taxon>Cuerna</taxon>
    </lineage>
</organism>
<evidence type="ECO:0000256" key="4">
    <source>
        <dbReference type="ARBA" id="ARBA00022530"/>
    </source>
</evidence>
<dbReference type="PROSITE" id="PS51019">
    <property type="entry name" value="REELIN"/>
    <property type="match status" value="1"/>
</dbReference>
<dbReference type="InterPro" id="IPR009465">
    <property type="entry name" value="Spondin_N"/>
</dbReference>
<evidence type="ECO:0000256" key="11">
    <source>
        <dbReference type="ARBA" id="ARBA00030964"/>
    </source>
</evidence>
<feature type="region of interest" description="Disordered" evidence="12">
    <location>
        <begin position="637"/>
        <end position="672"/>
    </location>
</feature>
<dbReference type="NCBIfam" id="NF038123">
    <property type="entry name" value="NF038123_dom"/>
    <property type="match status" value="1"/>
</dbReference>
<evidence type="ECO:0000256" key="7">
    <source>
        <dbReference type="ARBA" id="ARBA00022737"/>
    </source>
</evidence>
<evidence type="ECO:0000256" key="9">
    <source>
        <dbReference type="ARBA" id="ARBA00023157"/>
    </source>
</evidence>
<dbReference type="InterPro" id="IPR002861">
    <property type="entry name" value="Reeler_dom"/>
</dbReference>
<keyword evidence="7" id="KW-0677">Repeat</keyword>
<keyword evidence="10" id="KW-0325">Glycoprotein</keyword>
<keyword evidence="4" id="KW-0272">Extracellular matrix</keyword>
<dbReference type="Pfam" id="PF02014">
    <property type="entry name" value="Reeler"/>
    <property type="match status" value="1"/>
</dbReference>
<dbReference type="InterPro" id="IPR038678">
    <property type="entry name" value="Spondin_N_sf"/>
</dbReference>
<proteinExistence type="predicted"/>
<dbReference type="PROSITE" id="PS50092">
    <property type="entry name" value="TSP1"/>
    <property type="match status" value="5"/>
</dbReference>
<keyword evidence="9" id="KW-1015">Disulfide bond</keyword>
<feature type="region of interest" description="Disordered" evidence="12">
    <location>
        <begin position="546"/>
        <end position="614"/>
    </location>
</feature>
<dbReference type="GO" id="GO:0031012">
    <property type="term" value="C:extracellular matrix"/>
    <property type="evidence" value="ECO:0007669"/>
    <property type="project" value="TreeGrafter"/>
</dbReference>
<dbReference type="EMBL" id="GECZ01010684">
    <property type="protein sequence ID" value="JAS59085.1"/>
    <property type="molecule type" value="Transcribed_RNA"/>
</dbReference>
<feature type="compositionally biased region" description="Acidic residues" evidence="12">
    <location>
        <begin position="661"/>
        <end position="672"/>
    </location>
</feature>
<sequence length="873" mass="99246">SGVRSQRIADDGFSSSISTRAMVSWIPADNRFQLKISGSPEKYVPGEGYTISLHGQRSHGQVPQKFTGFMLVVESQNPSPLRIHSTRDVTPRPVGLFQLYGDTLTKFSPNCPNMVTHTSSMPKTEIQVRWTAPPPGSGCVIFRATVIEHRDVWYQDDGPLSKMLCEEQQENQNMQPEVMEYCCACDEAKYEVTFEGLWSRHTHPKDFPSNSWLTRFSDVIGASHSTSYRFWEYGGIASEGLRHVAERGSTRMLESELKSESSNIRTIIKARGISYPNVTGKTFAVFRVDKQHHLMSLVSMIDPSPDWIVGVSALELCLANCSWVESKVLNLYPWDAGTDSGVTYISPDQQTFPQDKIRRITSSFPNDPRSPFYDSSGAEMKPLARLYLTRQRLYEKTCEEEPITPIGCALSNWSEWGPCSASCGPGQMYRQRHFLHRGNARHCPKKVKLSDMRHCNSRHCRPTFYPTPEPIDSNCEVHEWTDWSRCESVDQSCRRGTQKRYRLVESRDNYRSKLCVRVPKVEERECRLSPSPSICPKNARGKKIYTDPQGSTCCEPEEGDEEGDDYGAEEGDDYGAKEEEPTETEDNETTGDYPDGDYIEEGEGDGDDYNEEPTGECAMTQWSVWSPCSVSCGVGESRRSRRLLNPPEEDGPRAEYQRAEEEGDYGTYDEDEGQPISGEYAEGPCSIYKVVEVEPCNGTYLTCQFSPEDARETDPEYELTTEDFTTLDPDLPVRNHMIDGAEMEGTERPVRNCKFSRWSNWSECDAPCGQEGFKVRTRYIQVHARNGGRDCTGKTRKQKKCVRKCKPNDEDERQHTQKEEHCEYSEWSEWTECTATCGYHAMRQRTRQVITGSPADCHERLHKRLCNVGPCPL</sequence>
<evidence type="ECO:0000256" key="8">
    <source>
        <dbReference type="ARBA" id="ARBA00022889"/>
    </source>
</evidence>
<keyword evidence="8" id="KW-0130">Cell adhesion</keyword>
<dbReference type="CDD" id="cd08544">
    <property type="entry name" value="Reeler"/>
    <property type="match status" value="1"/>
</dbReference>
<dbReference type="Gene3D" id="2.20.100.10">
    <property type="entry name" value="Thrombospondin type-1 (TSP1) repeat"/>
    <property type="match status" value="5"/>
</dbReference>
<dbReference type="InterPro" id="IPR042307">
    <property type="entry name" value="Reeler_sf"/>
</dbReference>
<feature type="compositionally biased region" description="Basic and acidic residues" evidence="12">
    <location>
        <begin position="650"/>
        <end position="660"/>
    </location>
</feature>
<gene>
    <name evidence="15" type="ORF">g.34875</name>
</gene>
<feature type="domain" description="Spondin" evidence="14">
    <location>
        <begin position="178"/>
        <end position="368"/>
    </location>
</feature>
<dbReference type="SUPFAM" id="SSF82895">
    <property type="entry name" value="TSP-1 type 1 repeat"/>
    <property type="match status" value="5"/>
</dbReference>
<dbReference type="AlphaFoldDB" id="A0A1B6G9H8"/>
<evidence type="ECO:0000259" key="14">
    <source>
        <dbReference type="PROSITE" id="PS51020"/>
    </source>
</evidence>
<dbReference type="PANTHER" id="PTHR11311:SF16">
    <property type="entry name" value="SPONDIN-1"/>
    <property type="match status" value="1"/>
</dbReference>
<dbReference type="SMART" id="SM00209">
    <property type="entry name" value="TSP1"/>
    <property type="match status" value="5"/>
</dbReference>
<dbReference type="PANTHER" id="PTHR11311">
    <property type="entry name" value="SPONDIN"/>
    <property type="match status" value="1"/>
</dbReference>
<dbReference type="InterPro" id="IPR036383">
    <property type="entry name" value="TSP1_rpt_sf"/>
</dbReference>
<dbReference type="PROSITE" id="PS51020">
    <property type="entry name" value="SPONDIN"/>
    <property type="match status" value="1"/>
</dbReference>
<evidence type="ECO:0000256" key="12">
    <source>
        <dbReference type="SAM" id="MobiDB-lite"/>
    </source>
</evidence>
<feature type="compositionally biased region" description="Acidic residues" evidence="12">
    <location>
        <begin position="555"/>
        <end position="573"/>
    </location>
</feature>
<evidence type="ECO:0000256" key="3">
    <source>
        <dbReference type="ARBA" id="ARBA00022525"/>
    </source>
</evidence>
<dbReference type="Gene3D" id="2.60.40.4060">
    <property type="entry name" value="Reeler domain"/>
    <property type="match status" value="1"/>
</dbReference>
<keyword evidence="5" id="KW-0479">Metal-binding</keyword>
<evidence type="ECO:0000256" key="2">
    <source>
        <dbReference type="ARBA" id="ARBA00019594"/>
    </source>
</evidence>
<dbReference type="Gene3D" id="2.60.40.2130">
    <property type="entry name" value="F-spondin domain"/>
    <property type="match status" value="1"/>
</dbReference>
<dbReference type="GO" id="GO:0007155">
    <property type="term" value="P:cell adhesion"/>
    <property type="evidence" value="ECO:0007669"/>
    <property type="project" value="UniProtKB-KW"/>
</dbReference>
<dbReference type="GO" id="GO:0046872">
    <property type="term" value="F:metal ion binding"/>
    <property type="evidence" value="ECO:0007669"/>
    <property type="project" value="UniProtKB-KW"/>
</dbReference>
<evidence type="ECO:0000256" key="10">
    <source>
        <dbReference type="ARBA" id="ARBA00023180"/>
    </source>
</evidence>
<dbReference type="Pfam" id="PF00090">
    <property type="entry name" value="TSP_1"/>
    <property type="match status" value="4"/>
</dbReference>
<evidence type="ECO:0000259" key="13">
    <source>
        <dbReference type="PROSITE" id="PS51019"/>
    </source>
</evidence>
<dbReference type="InterPro" id="IPR044004">
    <property type="entry name" value="TSP1_spondin_dom"/>
</dbReference>
<evidence type="ECO:0000313" key="15">
    <source>
        <dbReference type="EMBL" id="JAS59085.1"/>
    </source>
</evidence>
<dbReference type="InterPro" id="IPR051418">
    <property type="entry name" value="Spondin/Thrombospondin_T1"/>
</dbReference>
<accession>A0A1B6G9H8</accession>
<keyword evidence="3" id="KW-0964">Secreted</keyword>
<protein>
    <recommendedName>
        <fullName evidence="2">Spondin-1</fullName>
    </recommendedName>
    <alternativeName>
        <fullName evidence="11">F-spondin</fullName>
    </alternativeName>
</protein>